<dbReference type="PANTHER" id="PTHR33408">
    <property type="entry name" value="TRANSPOSASE"/>
    <property type="match status" value="1"/>
</dbReference>
<feature type="transmembrane region" description="Helical" evidence="1">
    <location>
        <begin position="470"/>
        <end position="490"/>
    </location>
</feature>
<gene>
    <name evidence="4" type="ORF">K4G66_00795</name>
</gene>
<dbReference type="Pfam" id="PF13751">
    <property type="entry name" value="DDE_Tnp_1_6"/>
    <property type="match status" value="1"/>
</dbReference>
<sequence length="536" mass="60522">MKFIQGTPRTQAVLFATCLDDAIEADNEVRLLDVFVDSLKLEEFGFRLNQVENGRPAYHPATLLKLFIYGYLNRIRSSRQLEKECKRNIEVIWLMSSLQPDHNTIANFRKDNPKAIKKVFRATVQVAKHFELIGGSLLAGDSTRLRAQNSKKNNYNEKKIQRHQAYIEQKLEEYSQALADADAGQQAAQIQGKIAQQLERKSGYEQLQKALNASGQEQISVSDPESRLLMIRNNISEVVYTVQTTVDAQHCLPIDYQVTNQNDSKAMGGMVRRAKSIVRNQDLTVLFDKGYHTGSELAIAQGLGINTMVAIPAPAAGAPDAAYNVDQFVYDTAKDHYRCPQGELLTSQGTMYAKNYKGGKQIFYQQYKTKACMSCAVKSSCTASKRGRTIERNEHAQCCEQNKKNIEADPTLYKRRQAIVEHPFGTIKRQWGFDHVLTKKGMQRASADVGLIFVVYNLRRIINILGFNVLLAYFKACVTKIALYGLLCLLARLVNSICRPISFHFTRPANFLSPLLLLSINIIQWMVFRQTVVACN</sequence>
<organism evidence="4">
    <name type="scientific">Roseihalotalea indica</name>
    <dbReference type="NCBI Taxonomy" id="2867963"/>
    <lineage>
        <taxon>Bacteria</taxon>
        <taxon>Pseudomonadati</taxon>
        <taxon>Bacteroidota</taxon>
        <taxon>Cytophagia</taxon>
        <taxon>Cytophagales</taxon>
        <taxon>Catalimonadaceae</taxon>
        <taxon>Roseihalotalea</taxon>
    </lineage>
</organism>
<dbReference type="EMBL" id="CP120682">
    <property type="protein sequence ID" value="WKN37245.1"/>
    <property type="molecule type" value="Genomic_DNA"/>
</dbReference>
<keyword evidence="1" id="KW-0472">Membrane</keyword>
<reference evidence="4" key="2">
    <citation type="journal article" date="2024" name="Antonie Van Leeuwenhoek">
        <title>Roseihalotalea indica gen. nov., sp. nov., a halophilic Bacteroidetes from mesopelagic Southwest Indian Ocean with higher carbohydrate metabolic potential.</title>
        <authorList>
            <person name="Chen B."/>
            <person name="Zhang M."/>
            <person name="Lin D."/>
            <person name="Ye J."/>
            <person name="Tang K."/>
        </authorList>
    </citation>
    <scope>NUCLEOTIDE SEQUENCE</scope>
    <source>
        <strain evidence="4">TK19036</strain>
    </source>
</reference>
<feature type="domain" description="Transposase DDE" evidence="3">
    <location>
        <begin position="339"/>
        <end position="461"/>
    </location>
</feature>
<keyword evidence="1" id="KW-1133">Transmembrane helix</keyword>
<dbReference type="Pfam" id="PF05598">
    <property type="entry name" value="DUF772"/>
    <property type="match status" value="1"/>
</dbReference>
<evidence type="ECO:0000313" key="4">
    <source>
        <dbReference type="EMBL" id="WKN37245.1"/>
    </source>
</evidence>
<evidence type="ECO:0000259" key="2">
    <source>
        <dbReference type="Pfam" id="PF05598"/>
    </source>
</evidence>
<accession>A0AA49GR94</accession>
<dbReference type="NCBIfam" id="NF033551">
    <property type="entry name" value="transpos_IS1182"/>
    <property type="match status" value="1"/>
</dbReference>
<feature type="transmembrane region" description="Helical" evidence="1">
    <location>
        <begin position="511"/>
        <end position="528"/>
    </location>
</feature>
<protein>
    <submittedName>
        <fullName evidence="4">IS1182 family transposase</fullName>
    </submittedName>
</protein>
<evidence type="ECO:0000256" key="1">
    <source>
        <dbReference type="SAM" id="Phobius"/>
    </source>
</evidence>
<proteinExistence type="predicted"/>
<reference evidence="4" key="1">
    <citation type="journal article" date="2023" name="Comput. Struct. Biotechnol. J.">
        <title>Discovery of a novel marine Bacteroidetes with a rich repertoire of carbohydrate-active enzymes.</title>
        <authorList>
            <person name="Chen B."/>
            <person name="Liu G."/>
            <person name="Chen Q."/>
            <person name="Wang H."/>
            <person name="Liu L."/>
            <person name="Tang K."/>
        </authorList>
    </citation>
    <scope>NUCLEOTIDE SEQUENCE</scope>
    <source>
        <strain evidence="4">TK19036</strain>
    </source>
</reference>
<name>A0AA49GR94_9BACT</name>
<dbReference type="AlphaFoldDB" id="A0AA49GR94"/>
<dbReference type="InterPro" id="IPR025668">
    <property type="entry name" value="Tnp_DDE_dom"/>
</dbReference>
<dbReference type="PANTHER" id="PTHR33408:SF2">
    <property type="entry name" value="TRANSPOSASE DDE DOMAIN-CONTAINING PROTEIN"/>
    <property type="match status" value="1"/>
</dbReference>
<dbReference type="InterPro" id="IPR008490">
    <property type="entry name" value="Transposase_InsH_N"/>
</dbReference>
<keyword evidence="1" id="KW-0812">Transmembrane</keyword>
<dbReference type="InterPro" id="IPR047629">
    <property type="entry name" value="IS1182_transpos"/>
</dbReference>
<evidence type="ECO:0000259" key="3">
    <source>
        <dbReference type="Pfam" id="PF13751"/>
    </source>
</evidence>
<feature type="domain" description="Transposase InsH N-terminal" evidence="2">
    <location>
        <begin position="18"/>
        <end position="110"/>
    </location>
</feature>